<dbReference type="RefSeq" id="WP_324179415.1">
    <property type="nucleotide sequence ID" value="NZ_BAABAW010000007.1"/>
</dbReference>
<organism evidence="2 3">
    <name type="scientific">Aquimarina gracilis</name>
    <dbReference type="NCBI Taxonomy" id="874422"/>
    <lineage>
        <taxon>Bacteria</taxon>
        <taxon>Pseudomonadati</taxon>
        <taxon>Bacteroidota</taxon>
        <taxon>Flavobacteriia</taxon>
        <taxon>Flavobacteriales</taxon>
        <taxon>Flavobacteriaceae</taxon>
        <taxon>Aquimarina</taxon>
    </lineage>
</organism>
<sequence>MKEIFQKISAILMSAIILLSTISFTVDAHYCGDDLVDLAFYKEAKSCGMEQIKSTKDCGDKVEKKSCCTDKQIVLEGQDDLKDNTIKLSFEQQVFIISYAYSYHNLFQNLDASITSFIGHPPPLLDKDYQVLYETFLI</sequence>
<reference evidence="2 3" key="1">
    <citation type="journal article" date="2013" name="Int. J. Syst. Evol. Microbiol.">
        <title>Aquimarina gracilis sp. nov., isolated from the gut microflora of a mussel, Mytilus coruscus, and emended description of Aquimarina spongiae.</title>
        <authorList>
            <person name="Park S.C."/>
            <person name="Choe H.N."/>
            <person name="Baik K.S."/>
            <person name="Seong C.N."/>
        </authorList>
    </citation>
    <scope>NUCLEOTIDE SEQUENCE [LARGE SCALE GENOMIC DNA]</scope>
    <source>
        <strain evidence="2 3">PSC32</strain>
    </source>
</reference>
<evidence type="ECO:0008006" key="4">
    <source>
        <dbReference type="Google" id="ProtNLM"/>
    </source>
</evidence>
<keyword evidence="1" id="KW-0732">Signal</keyword>
<evidence type="ECO:0000313" key="2">
    <source>
        <dbReference type="EMBL" id="MEB3345390.1"/>
    </source>
</evidence>
<keyword evidence="3" id="KW-1185">Reference proteome</keyword>
<gene>
    <name evidence="2" type="ORF">U6A24_07970</name>
</gene>
<accession>A0ABU5ZTK7</accession>
<dbReference type="EMBL" id="JAYKLX010000003">
    <property type="protein sequence ID" value="MEB3345390.1"/>
    <property type="molecule type" value="Genomic_DNA"/>
</dbReference>
<evidence type="ECO:0000256" key="1">
    <source>
        <dbReference type="SAM" id="SignalP"/>
    </source>
</evidence>
<protein>
    <recommendedName>
        <fullName evidence="4">Secreted protein</fullName>
    </recommendedName>
</protein>
<dbReference type="InterPro" id="IPR058060">
    <property type="entry name" value="HYC_CC_PP"/>
</dbReference>
<proteinExistence type="predicted"/>
<evidence type="ECO:0000313" key="3">
    <source>
        <dbReference type="Proteomes" id="UP001327027"/>
    </source>
</evidence>
<dbReference type="NCBIfam" id="NF047658">
    <property type="entry name" value="HYC_CC_PP"/>
    <property type="match status" value="1"/>
</dbReference>
<name>A0ABU5ZTK7_9FLAO</name>
<dbReference type="InterPro" id="IPR058512">
    <property type="entry name" value="DUF8199"/>
</dbReference>
<comment type="caution">
    <text evidence="2">The sequence shown here is derived from an EMBL/GenBank/DDBJ whole genome shotgun (WGS) entry which is preliminary data.</text>
</comment>
<feature type="chain" id="PRO_5045962070" description="Secreted protein" evidence="1">
    <location>
        <begin position="29"/>
        <end position="138"/>
    </location>
</feature>
<dbReference type="Proteomes" id="UP001327027">
    <property type="component" value="Unassembled WGS sequence"/>
</dbReference>
<feature type="signal peptide" evidence="1">
    <location>
        <begin position="1"/>
        <end position="28"/>
    </location>
</feature>
<dbReference type="Pfam" id="PF26622">
    <property type="entry name" value="DUF8199"/>
    <property type="match status" value="1"/>
</dbReference>